<sequence length="67" mass="7661">MVNKDQLRAVGERCSDFSLDESLYRTPTMSINDAGVKSCEICRHWDVFNQKCKIDVFDDVLSSLDQS</sequence>
<dbReference type="Proteomes" id="UP000671913">
    <property type="component" value="Chromosome"/>
</dbReference>
<proteinExistence type="predicted"/>
<dbReference type="AlphaFoldDB" id="A0A975GBH2"/>
<reference evidence="1" key="1">
    <citation type="submission" date="2020-08" db="EMBL/GenBank/DDBJ databases">
        <title>Genomic insights into the carbon and energy metabolism of the first obligate autotrophic acetogenic bacterium Aceticella autotrophica gen. nov., sp. nov.</title>
        <authorList>
            <person name="Toshchakov S.V."/>
            <person name="Elcheninov A.G."/>
            <person name="Kublanov I.V."/>
            <person name="Frolov E.N."/>
            <person name="Lebedinsky A.V."/>
        </authorList>
    </citation>
    <scope>NUCLEOTIDE SEQUENCE</scope>
    <source>
        <strain evidence="1">3443-3Ac</strain>
    </source>
</reference>
<evidence type="ECO:0000313" key="2">
    <source>
        <dbReference type="Proteomes" id="UP000671913"/>
    </source>
</evidence>
<accession>A0A975GBH2</accession>
<organism evidence="1 2">
    <name type="scientific">Aceticella autotrophica</name>
    <dbReference type="NCBI Taxonomy" id="2755338"/>
    <lineage>
        <taxon>Bacteria</taxon>
        <taxon>Bacillati</taxon>
        <taxon>Bacillota</taxon>
        <taxon>Clostridia</taxon>
        <taxon>Thermoanaerobacterales</taxon>
        <taxon>Thermoanaerobacteraceae</taxon>
        <taxon>Aceticella</taxon>
    </lineage>
</organism>
<keyword evidence="2" id="KW-1185">Reference proteome</keyword>
<gene>
    <name evidence="1" type="ORF">ACETAC_02890</name>
</gene>
<protein>
    <submittedName>
        <fullName evidence="1">Uncharacterized protein</fullName>
    </submittedName>
</protein>
<dbReference type="KEGG" id="aaut:ACETAC_02890"/>
<name>A0A975GBH2_9THEO</name>
<dbReference type="EMBL" id="CP060096">
    <property type="protein sequence ID" value="QSZ28315.1"/>
    <property type="molecule type" value="Genomic_DNA"/>
</dbReference>
<evidence type="ECO:0000313" key="1">
    <source>
        <dbReference type="EMBL" id="QSZ28315.1"/>
    </source>
</evidence>